<feature type="non-terminal residue" evidence="2">
    <location>
        <position position="1"/>
    </location>
</feature>
<proteinExistence type="predicted"/>
<dbReference type="OrthoDB" id="7691805at2759"/>
<dbReference type="EMBL" id="ADAS02004958">
    <property type="protein sequence ID" value="OAV85335.1"/>
    <property type="molecule type" value="Genomic_DNA"/>
</dbReference>
<feature type="compositionally biased region" description="Acidic residues" evidence="1">
    <location>
        <begin position="1"/>
        <end position="13"/>
    </location>
</feature>
<name>A0A180FY45_PUCT1</name>
<reference evidence="2" key="2">
    <citation type="submission" date="2016-05" db="EMBL/GenBank/DDBJ databases">
        <title>Comparative analysis highlights variable genome content of wheat rusts and divergence of the mating loci.</title>
        <authorList>
            <person name="Cuomo C.A."/>
            <person name="Bakkeren G."/>
            <person name="Szabo L."/>
            <person name="Khalil H."/>
            <person name="Joly D."/>
            <person name="Goldberg J."/>
            <person name="Young S."/>
            <person name="Zeng Q."/>
            <person name="Fellers J."/>
        </authorList>
    </citation>
    <scope>NUCLEOTIDE SEQUENCE [LARGE SCALE GENOMIC DNA]</scope>
    <source>
        <strain evidence="2">1-1 BBBD Race 1</strain>
    </source>
</reference>
<evidence type="ECO:0008006" key="5">
    <source>
        <dbReference type="Google" id="ProtNLM"/>
    </source>
</evidence>
<dbReference type="EnsemblFungi" id="PTTG_30603-t43_1">
    <property type="protein sequence ID" value="PTTG_30603-t43_1-p1"/>
    <property type="gene ID" value="PTTG_30603"/>
</dbReference>
<organism evidence="2">
    <name type="scientific">Puccinia triticina (isolate 1-1 / race 1 (BBBD))</name>
    <name type="common">Brown leaf rust fungus</name>
    <dbReference type="NCBI Taxonomy" id="630390"/>
    <lineage>
        <taxon>Eukaryota</taxon>
        <taxon>Fungi</taxon>
        <taxon>Dikarya</taxon>
        <taxon>Basidiomycota</taxon>
        <taxon>Pucciniomycotina</taxon>
        <taxon>Pucciniomycetes</taxon>
        <taxon>Pucciniales</taxon>
        <taxon>Pucciniaceae</taxon>
        <taxon>Puccinia</taxon>
    </lineage>
</organism>
<dbReference type="Proteomes" id="UP000005240">
    <property type="component" value="Unassembled WGS sequence"/>
</dbReference>
<reference evidence="3" key="4">
    <citation type="submission" date="2025-05" db="UniProtKB">
        <authorList>
            <consortium name="EnsemblFungi"/>
        </authorList>
    </citation>
    <scope>IDENTIFICATION</scope>
    <source>
        <strain evidence="3">isolate 1-1 / race 1 (BBBD)</strain>
    </source>
</reference>
<feature type="region of interest" description="Disordered" evidence="1">
    <location>
        <begin position="1"/>
        <end position="25"/>
    </location>
</feature>
<gene>
    <name evidence="2" type="ORF">PTTG_30603</name>
</gene>
<reference evidence="3 4" key="3">
    <citation type="journal article" date="2017" name="G3 (Bethesda)">
        <title>Comparative analysis highlights variable genome content of wheat rusts and divergence of the mating loci.</title>
        <authorList>
            <person name="Cuomo C.A."/>
            <person name="Bakkeren G."/>
            <person name="Khalil H.B."/>
            <person name="Panwar V."/>
            <person name="Joly D."/>
            <person name="Linning R."/>
            <person name="Sakthikumar S."/>
            <person name="Song X."/>
            <person name="Adiconis X."/>
            <person name="Fan L."/>
            <person name="Goldberg J.M."/>
            <person name="Levin J.Z."/>
            <person name="Young S."/>
            <person name="Zeng Q."/>
            <person name="Anikster Y."/>
            <person name="Bruce M."/>
            <person name="Wang M."/>
            <person name="Yin C."/>
            <person name="McCallum B."/>
            <person name="Szabo L.J."/>
            <person name="Hulbert S."/>
            <person name="Chen X."/>
            <person name="Fellers J.P."/>
        </authorList>
    </citation>
    <scope>NUCLEOTIDE SEQUENCE</scope>
    <source>
        <strain evidence="3">isolate 1-1 / race 1 (BBBD)</strain>
        <strain evidence="4">Isolate 1-1 / race 1 (BBBD)</strain>
    </source>
</reference>
<evidence type="ECO:0000256" key="1">
    <source>
        <dbReference type="SAM" id="MobiDB-lite"/>
    </source>
</evidence>
<keyword evidence="4" id="KW-1185">Reference proteome</keyword>
<dbReference type="VEuPathDB" id="FungiDB:PTTG_30603"/>
<accession>A0A180FY45</accession>
<evidence type="ECO:0000313" key="2">
    <source>
        <dbReference type="EMBL" id="OAV85335.1"/>
    </source>
</evidence>
<evidence type="ECO:0000313" key="3">
    <source>
        <dbReference type="EnsemblFungi" id="PTTG_30603-t43_1-p1"/>
    </source>
</evidence>
<protein>
    <recommendedName>
        <fullName evidence="5">DUF4219 domain-containing protein</fullName>
    </recommendedName>
</protein>
<dbReference type="AlphaFoldDB" id="A0A180FY45"/>
<evidence type="ECO:0000313" key="4">
    <source>
        <dbReference type="Proteomes" id="UP000005240"/>
    </source>
</evidence>
<sequence length="52" mass="5912">EQDENMAEIDDGGSSESSVGGRPMMKVPKFSGDNFEIWEKKIRMVLSEYNLE</sequence>
<reference evidence="2" key="1">
    <citation type="submission" date="2009-11" db="EMBL/GenBank/DDBJ databases">
        <authorList>
            <consortium name="The Broad Institute Genome Sequencing Platform"/>
            <person name="Ward D."/>
            <person name="Feldgarden M."/>
            <person name="Earl A."/>
            <person name="Young S.K."/>
            <person name="Zeng Q."/>
            <person name="Koehrsen M."/>
            <person name="Alvarado L."/>
            <person name="Berlin A."/>
            <person name="Bochicchio J."/>
            <person name="Borenstein D."/>
            <person name="Chapman S.B."/>
            <person name="Chen Z."/>
            <person name="Engels R."/>
            <person name="Freedman E."/>
            <person name="Gellesch M."/>
            <person name="Goldberg J."/>
            <person name="Griggs A."/>
            <person name="Gujja S."/>
            <person name="Heilman E."/>
            <person name="Heiman D."/>
            <person name="Hepburn T."/>
            <person name="Howarth C."/>
            <person name="Jen D."/>
            <person name="Larson L."/>
            <person name="Lewis B."/>
            <person name="Mehta T."/>
            <person name="Park D."/>
            <person name="Pearson M."/>
            <person name="Roberts A."/>
            <person name="Saif S."/>
            <person name="Shea T."/>
            <person name="Shenoy N."/>
            <person name="Sisk P."/>
            <person name="Stolte C."/>
            <person name="Sykes S."/>
            <person name="Thomson T."/>
            <person name="Walk T."/>
            <person name="White J."/>
            <person name="Yandava C."/>
            <person name="Izard J."/>
            <person name="Baranova O.V."/>
            <person name="Blanton J.M."/>
            <person name="Tanner A.C."/>
            <person name="Dewhirst F.E."/>
            <person name="Haas B."/>
            <person name="Nusbaum C."/>
            <person name="Birren B."/>
        </authorList>
    </citation>
    <scope>NUCLEOTIDE SEQUENCE [LARGE SCALE GENOMIC DNA]</scope>
    <source>
        <strain evidence="2">1-1 BBBD Race 1</strain>
    </source>
</reference>